<proteinExistence type="predicted"/>
<evidence type="ECO:0000256" key="4">
    <source>
        <dbReference type="ARBA" id="ARBA00022839"/>
    </source>
</evidence>
<dbReference type="SMART" id="SM00479">
    <property type="entry name" value="EXOIII"/>
    <property type="match status" value="1"/>
</dbReference>
<keyword evidence="6" id="KW-0812">Transmembrane</keyword>
<evidence type="ECO:0000256" key="1">
    <source>
        <dbReference type="ARBA" id="ARBA00012417"/>
    </source>
</evidence>
<dbReference type="SUPFAM" id="SSF53098">
    <property type="entry name" value="Ribonuclease H-like"/>
    <property type="match status" value="1"/>
</dbReference>
<evidence type="ECO:0000313" key="10">
    <source>
        <dbReference type="Proteomes" id="UP001500547"/>
    </source>
</evidence>
<keyword evidence="10" id="KW-1185">Reference proteome</keyword>
<keyword evidence="6" id="KW-1133">Transmembrane helix</keyword>
<evidence type="ECO:0000259" key="8">
    <source>
        <dbReference type="SMART" id="SM00479"/>
    </source>
</evidence>
<dbReference type="CDD" id="cd00130">
    <property type="entry name" value="PAS"/>
    <property type="match status" value="1"/>
</dbReference>
<organism evidence="9 10">
    <name type="scientific">Viridibacterium curvum</name>
    <dbReference type="NCBI Taxonomy" id="1101404"/>
    <lineage>
        <taxon>Bacteria</taxon>
        <taxon>Pseudomonadati</taxon>
        <taxon>Pseudomonadota</taxon>
        <taxon>Betaproteobacteria</taxon>
        <taxon>Rhodocyclales</taxon>
        <taxon>Rhodocyclaceae</taxon>
        <taxon>Viridibacterium</taxon>
    </lineage>
</organism>
<name>A0ABP9QFW3_9RHOO</name>
<feature type="domain" description="PAS" evidence="7">
    <location>
        <begin position="141"/>
        <end position="207"/>
    </location>
</feature>
<dbReference type="EC" id="2.7.7.7" evidence="1"/>
<evidence type="ECO:0000313" key="9">
    <source>
        <dbReference type="EMBL" id="GAA5161184.1"/>
    </source>
</evidence>
<dbReference type="InterPro" id="IPR012337">
    <property type="entry name" value="RNaseH-like_sf"/>
</dbReference>
<dbReference type="Pfam" id="PF08448">
    <property type="entry name" value="PAS_4"/>
    <property type="match status" value="1"/>
</dbReference>
<dbReference type="InterPro" id="IPR006054">
    <property type="entry name" value="DnaQ"/>
</dbReference>
<evidence type="ECO:0000256" key="5">
    <source>
        <dbReference type="ARBA" id="ARBA00049244"/>
    </source>
</evidence>
<dbReference type="InterPro" id="IPR036397">
    <property type="entry name" value="RNaseH_sf"/>
</dbReference>
<dbReference type="PANTHER" id="PTHR30231">
    <property type="entry name" value="DNA POLYMERASE III SUBUNIT EPSILON"/>
    <property type="match status" value="1"/>
</dbReference>
<reference evidence="10" key="1">
    <citation type="journal article" date="2019" name="Int. J. Syst. Evol. Microbiol.">
        <title>The Global Catalogue of Microorganisms (GCM) 10K type strain sequencing project: providing services to taxonomists for standard genome sequencing and annotation.</title>
        <authorList>
            <consortium name="The Broad Institute Genomics Platform"/>
            <consortium name="The Broad Institute Genome Sequencing Center for Infectious Disease"/>
            <person name="Wu L."/>
            <person name="Ma J."/>
        </authorList>
    </citation>
    <scope>NUCLEOTIDE SEQUENCE [LARGE SCALE GENOMIC DNA]</scope>
    <source>
        <strain evidence="10">JCM 18715</strain>
    </source>
</reference>
<dbReference type="InterPro" id="IPR000014">
    <property type="entry name" value="PAS"/>
</dbReference>
<keyword evidence="6" id="KW-0472">Membrane</keyword>
<keyword evidence="4 9" id="KW-0269">Exonuclease</keyword>
<evidence type="ECO:0000259" key="7">
    <source>
        <dbReference type="SMART" id="SM00091"/>
    </source>
</evidence>
<dbReference type="CDD" id="cd06127">
    <property type="entry name" value="DEDDh"/>
    <property type="match status" value="1"/>
</dbReference>
<dbReference type="Gene3D" id="3.30.420.10">
    <property type="entry name" value="Ribonuclease H-like superfamily/Ribonuclease H"/>
    <property type="match status" value="1"/>
</dbReference>
<dbReference type="PANTHER" id="PTHR30231:SF4">
    <property type="entry name" value="PROTEIN NEN2"/>
    <property type="match status" value="1"/>
</dbReference>
<dbReference type="InterPro" id="IPR035965">
    <property type="entry name" value="PAS-like_dom_sf"/>
</dbReference>
<dbReference type="SMART" id="SM00091">
    <property type="entry name" value="PAS"/>
    <property type="match status" value="1"/>
</dbReference>
<feature type="transmembrane region" description="Helical" evidence="6">
    <location>
        <begin position="53"/>
        <end position="71"/>
    </location>
</feature>
<gene>
    <name evidence="9" type="ORF">GCM10025770_10060</name>
</gene>
<accession>A0ABP9QFW3</accession>
<dbReference type="EMBL" id="BAABLD010000005">
    <property type="protein sequence ID" value="GAA5161184.1"/>
    <property type="molecule type" value="Genomic_DNA"/>
</dbReference>
<evidence type="ECO:0000256" key="6">
    <source>
        <dbReference type="SAM" id="Phobius"/>
    </source>
</evidence>
<dbReference type="GO" id="GO:0004527">
    <property type="term" value="F:exonuclease activity"/>
    <property type="evidence" value="ECO:0007669"/>
    <property type="project" value="UniProtKB-KW"/>
</dbReference>
<keyword evidence="3" id="KW-0378">Hydrolase</keyword>
<dbReference type="InterPro" id="IPR013520">
    <property type="entry name" value="Ribonucl_H"/>
</dbReference>
<evidence type="ECO:0000256" key="3">
    <source>
        <dbReference type="ARBA" id="ARBA00022801"/>
    </source>
</evidence>
<sequence length="698" mass="75670">MSPTSLRVLGIPLLAAALAAGLAAFGLVVTLQLLPADLQEAAAAALAQRRGTFVMLAILLAGAAAWLTWLWQQRRWQQVLRLAEAVSLLGQPAAPTDIATPESLAPLGAAINRLAAAQRTLLGGQQAAIEAARNDTERERARLAALVDDLDEAIVVCNAEARVLLYNRRAARLFEGTGRLGLGRDLSSLVDASQLALVRDRFAQPGARRTPQRFMMTTPAGRLVRLRISPLLDVSALIGLIVLADDVTTEAELAGRRQQALQTLADRQQAGLAALLQQLRRITQGVDLPSAAQQDFDAFGEASSALSSQLGQALRDVSLWGQGVVLRDDMRALDLLRAAQRRIESRLGLAVHLEAVDSVGGVSVDSFLMTQVLTFLAVRISEACDPRSVALTLHASDDKLLLGLRWAGTALSQESALGWELEPLRLGGEASNLSVREVLRQHDTELRYERHLAATESCFSFALPVLTVADPVAEEEAVSRRDVACDFALLGWQGSAAADERMLADLAFTVFDTETTGLDTAHDEIIQIGALRILRGKLLRDECFNRFADTAREISPASLRIHGISRERLRGQPGIAEVLRGFHDFAADSVLVGHNVAFDMRFLQRLEVSTGLRFDHAVLDTMLLSSILHPNQASHSLEAIAERFGVSVVGRHDALADATMTARIFICMIPLLAERGIRTLSDARLAQQESRHAQIRYG</sequence>
<dbReference type="Pfam" id="PF00929">
    <property type="entry name" value="RNase_T"/>
    <property type="match status" value="1"/>
</dbReference>
<dbReference type="Proteomes" id="UP001500547">
    <property type="component" value="Unassembled WGS sequence"/>
</dbReference>
<comment type="caution">
    <text evidence="9">The sequence shown here is derived from an EMBL/GenBank/DDBJ whole genome shotgun (WGS) entry which is preliminary data.</text>
</comment>
<dbReference type="SUPFAM" id="SSF55785">
    <property type="entry name" value="PYP-like sensor domain (PAS domain)"/>
    <property type="match status" value="1"/>
</dbReference>
<protein>
    <recommendedName>
        <fullName evidence="1">DNA-directed DNA polymerase</fullName>
        <ecNumber evidence="1">2.7.7.7</ecNumber>
    </recommendedName>
</protein>
<dbReference type="NCBIfam" id="TIGR00573">
    <property type="entry name" value="dnaq"/>
    <property type="match status" value="1"/>
</dbReference>
<feature type="domain" description="Exonuclease" evidence="8">
    <location>
        <begin position="507"/>
        <end position="674"/>
    </location>
</feature>
<dbReference type="RefSeq" id="WP_345531777.1">
    <property type="nucleotide sequence ID" value="NZ_BAABLD010000005.1"/>
</dbReference>
<comment type="catalytic activity">
    <reaction evidence="5">
        <text>DNA(n) + a 2'-deoxyribonucleoside 5'-triphosphate = DNA(n+1) + diphosphate</text>
        <dbReference type="Rhea" id="RHEA:22508"/>
        <dbReference type="Rhea" id="RHEA-COMP:17339"/>
        <dbReference type="Rhea" id="RHEA-COMP:17340"/>
        <dbReference type="ChEBI" id="CHEBI:33019"/>
        <dbReference type="ChEBI" id="CHEBI:61560"/>
        <dbReference type="ChEBI" id="CHEBI:173112"/>
        <dbReference type="EC" id="2.7.7.7"/>
    </reaction>
</comment>
<evidence type="ECO:0000256" key="2">
    <source>
        <dbReference type="ARBA" id="ARBA00022722"/>
    </source>
</evidence>
<keyword evidence="2" id="KW-0540">Nuclease</keyword>
<dbReference type="Gene3D" id="3.30.450.20">
    <property type="entry name" value="PAS domain"/>
    <property type="match status" value="1"/>
</dbReference>
<dbReference type="InterPro" id="IPR013656">
    <property type="entry name" value="PAS_4"/>
</dbReference>